<organism evidence="1 2">
    <name type="scientific">Clostridium thailandense</name>
    <dbReference type="NCBI Taxonomy" id="2794346"/>
    <lineage>
        <taxon>Bacteria</taxon>
        <taxon>Bacillati</taxon>
        <taxon>Bacillota</taxon>
        <taxon>Clostridia</taxon>
        <taxon>Eubacteriales</taxon>
        <taxon>Clostridiaceae</taxon>
        <taxon>Clostridium</taxon>
    </lineage>
</organism>
<accession>A0A949TUP8</accession>
<dbReference type="EMBL" id="JAEEGC010000054">
    <property type="protein sequence ID" value="MBV7273821.1"/>
    <property type="molecule type" value="Genomic_DNA"/>
</dbReference>
<dbReference type="Proteomes" id="UP000694308">
    <property type="component" value="Unassembled WGS sequence"/>
</dbReference>
<name>A0A949TUP8_9CLOT</name>
<proteinExistence type="predicted"/>
<keyword evidence="2" id="KW-1185">Reference proteome</keyword>
<comment type="caution">
    <text evidence="1">The sequence shown here is derived from an EMBL/GenBank/DDBJ whole genome shotgun (WGS) entry which is preliminary data.</text>
</comment>
<gene>
    <name evidence="1" type="ORF">I6U48_12970</name>
</gene>
<protein>
    <submittedName>
        <fullName evidence="1">Uncharacterized protein</fullName>
    </submittedName>
</protein>
<sequence length="68" mass="7858">MDLKTIKKVEDLTIVNDVNKRLEQGWLLIGTYANDYNHFSYPSETTFHYVVGLPEGTAYVETPQDTNY</sequence>
<dbReference type="RefSeq" id="WP_218320888.1">
    <property type="nucleotide sequence ID" value="NZ_JAEEGC010000054.1"/>
</dbReference>
<evidence type="ECO:0000313" key="1">
    <source>
        <dbReference type="EMBL" id="MBV7273821.1"/>
    </source>
</evidence>
<evidence type="ECO:0000313" key="2">
    <source>
        <dbReference type="Proteomes" id="UP000694308"/>
    </source>
</evidence>
<dbReference type="AlphaFoldDB" id="A0A949TUP8"/>
<reference evidence="1" key="1">
    <citation type="submission" date="2020-12" db="EMBL/GenBank/DDBJ databases">
        <title>Clostridium thailandense sp. nov., a novel acetogenic bacterium isolated from peat land soil in Thailand.</title>
        <authorList>
            <person name="Chaikitkaew S."/>
            <person name="Birkeland N.K."/>
        </authorList>
    </citation>
    <scope>NUCLEOTIDE SEQUENCE</scope>
    <source>
        <strain evidence="1">PL3</strain>
    </source>
</reference>